<organism evidence="2 3">
    <name type="scientific">Dendrobium thyrsiflorum</name>
    <name type="common">Pinecone-like raceme dendrobium</name>
    <name type="synonym">Orchid</name>
    <dbReference type="NCBI Taxonomy" id="117978"/>
    <lineage>
        <taxon>Eukaryota</taxon>
        <taxon>Viridiplantae</taxon>
        <taxon>Streptophyta</taxon>
        <taxon>Embryophyta</taxon>
        <taxon>Tracheophyta</taxon>
        <taxon>Spermatophyta</taxon>
        <taxon>Magnoliopsida</taxon>
        <taxon>Liliopsida</taxon>
        <taxon>Asparagales</taxon>
        <taxon>Orchidaceae</taxon>
        <taxon>Epidendroideae</taxon>
        <taxon>Malaxideae</taxon>
        <taxon>Dendrobiinae</taxon>
        <taxon>Dendrobium</taxon>
    </lineage>
</organism>
<keyword evidence="1" id="KW-0732">Signal</keyword>
<dbReference type="EMBL" id="JANQDX010000002">
    <property type="protein sequence ID" value="KAL0927856.1"/>
    <property type="molecule type" value="Genomic_DNA"/>
</dbReference>
<dbReference type="Proteomes" id="UP001552299">
    <property type="component" value="Unassembled WGS sequence"/>
</dbReference>
<evidence type="ECO:0000313" key="2">
    <source>
        <dbReference type="EMBL" id="KAL0927856.1"/>
    </source>
</evidence>
<dbReference type="AlphaFoldDB" id="A0ABD0VSH7"/>
<evidence type="ECO:0000313" key="3">
    <source>
        <dbReference type="Proteomes" id="UP001552299"/>
    </source>
</evidence>
<feature type="chain" id="PRO_5044787793" evidence="1">
    <location>
        <begin position="18"/>
        <end position="385"/>
    </location>
</feature>
<accession>A0ABD0VSH7</accession>
<proteinExistence type="predicted"/>
<sequence>MEKIIFLVFLQVKISQASPSKQKIHSALDWQLTRIHNSTRALWDIRPAGFLGLDLLQHINSFQNMSKNDMATPMEEYFECAKNSDEGYELIQADKSNGGNAFAFNIEGKESSLSSLVLCYLIATQAFAPHFRVKYCELTLTLPRSKSPPWIMKSLITRTPPSYPTVSRNGPGTIRKTLDLLVGQINNISQQLRESQADFAEFRRTTTDSIFPFVPSLEEVSLVALEGHCCLWSFESFLMQIAKRSKDFTEVPLKSYLNNDKYPTGRITQQLLIQLKMNHDNAVVVCGFHVIPEGGYDSGGYGKVGGLEVEEVERKLLQLGELASATQIILCFRAITFALGQIAILKIRWLVPAVIASLKHSDGISALQIFDDLRLTVRALEAKLP</sequence>
<reference evidence="2 3" key="1">
    <citation type="journal article" date="2024" name="Plant Biotechnol. J.">
        <title>Dendrobium thyrsiflorum genome and its molecular insights into genes involved in important horticultural traits.</title>
        <authorList>
            <person name="Chen B."/>
            <person name="Wang J.Y."/>
            <person name="Zheng P.J."/>
            <person name="Li K.L."/>
            <person name="Liang Y.M."/>
            <person name="Chen X.F."/>
            <person name="Zhang C."/>
            <person name="Zhao X."/>
            <person name="He X."/>
            <person name="Zhang G.Q."/>
            <person name="Liu Z.J."/>
            <person name="Xu Q."/>
        </authorList>
    </citation>
    <scope>NUCLEOTIDE SEQUENCE [LARGE SCALE GENOMIC DNA]</scope>
    <source>
        <strain evidence="2">GZMU011</strain>
    </source>
</reference>
<name>A0ABD0VSH7_DENTH</name>
<keyword evidence="3" id="KW-1185">Reference proteome</keyword>
<feature type="signal peptide" evidence="1">
    <location>
        <begin position="1"/>
        <end position="17"/>
    </location>
</feature>
<comment type="caution">
    <text evidence="2">The sequence shown here is derived from an EMBL/GenBank/DDBJ whole genome shotgun (WGS) entry which is preliminary data.</text>
</comment>
<evidence type="ECO:0000256" key="1">
    <source>
        <dbReference type="SAM" id="SignalP"/>
    </source>
</evidence>
<protein>
    <submittedName>
        <fullName evidence="2">Uncharacterized protein</fullName>
    </submittedName>
</protein>
<gene>
    <name evidence="2" type="ORF">M5K25_002071</name>
</gene>